<sequence>MDQDNSYKLKSFSLSREEKGEIVLEEEDIAICKAECERSLIGRIFGTKKVNFMGIKNTTASIWQTKESFSVREIGVNLYQFVFFSEEDKIRVLKGKTWSFDNQYLILREWAENIMESIDTLNKVELWIQVWNLPHHWTGTKTGIKIGKKFEGCIDVIVPETGSSKGRFIKILALVNLDKPLLRGTNIKLGSELVWVDFRYENLQKFCFYCGFVGHTERVCNNRREDLQKDQLIAGQFGDWLRAIGIYPNKSSPKKWRTQSANNIANQQAKLDEKREVLTPKMSLNAGRTVPEYPYEDKENKFMAEDSLVLLNQHNSVSEKPITDLEKSRKKTEFLILEEQGDSVKNSQNAEGNKENIMQFESVDMIDVLVELKGNKAHLREIQNTKKGRGGKGCKKNYKNRRRGQVKDGTQCVATPMETYFDQEDNTTGHKRHLELEQDPDLIAKLAPDWGEKSDVLWVASLRHEHMYFSSRDLKHNTR</sequence>
<dbReference type="Proteomes" id="UP001318860">
    <property type="component" value="Unassembled WGS sequence"/>
</dbReference>
<dbReference type="Pfam" id="PF14392">
    <property type="entry name" value="zf-CCHC_4"/>
    <property type="match status" value="1"/>
</dbReference>
<evidence type="ECO:0000313" key="4">
    <source>
        <dbReference type="Proteomes" id="UP001318860"/>
    </source>
</evidence>
<comment type="caution">
    <text evidence="3">The sequence shown here is derived from an EMBL/GenBank/DDBJ whole genome shotgun (WGS) entry which is preliminary data.</text>
</comment>
<feature type="domain" description="DUF4283" evidence="1">
    <location>
        <begin position="33"/>
        <end position="113"/>
    </location>
</feature>
<dbReference type="InterPro" id="IPR040256">
    <property type="entry name" value="At4g02000-like"/>
</dbReference>
<accession>A0ABR0UF00</accession>
<dbReference type="InterPro" id="IPR025558">
    <property type="entry name" value="DUF4283"/>
</dbReference>
<dbReference type="PANTHER" id="PTHR31286">
    <property type="entry name" value="GLYCINE-RICH CELL WALL STRUCTURAL PROTEIN 1.8-LIKE"/>
    <property type="match status" value="1"/>
</dbReference>
<proteinExistence type="predicted"/>
<keyword evidence="4" id="KW-1185">Reference proteome</keyword>
<evidence type="ECO:0000313" key="3">
    <source>
        <dbReference type="EMBL" id="KAK6121118.1"/>
    </source>
</evidence>
<gene>
    <name evidence="3" type="ORF">DH2020_045144</name>
</gene>
<evidence type="ECO:0000259" key="2">
    <source>
        <dbReference type="Pfam" id="PF14392"/>
    </source>
</evidence>
<dbReference type="PANTHER" id="PTHR31286:SF178">
    <property type="entry name" value="DUF4283 DOMAIN-CONTAINING PROTEIN"/>
    <property type="match status" value="1"/>
</dbReference>
<reference evidence="3 4" key="1">
    <citation type="journal article" date="2021" name="Comput. Struct. Biotechnol. J.">
        <title>De novo genome assembly of the potent medicinal plant Rehmannia glutinosa using nanopore technology.</title>
        <authorList>
            <person name="Ma L."/>
            <person name="Dong C."/>
            <person name="Song C."/>
            <person name="Wang X."/>
            <person name="Zheng X."/>
            <person name="Niu Y."/>
            <person name="Chen S."/>
            <person name="Feng W."/>
        </authorList>
    </citation>
    <scope>NUCLEOTIDE SEQUENCE [LARGE SCALE GENOMIC DNA]</scope>
    <source>
        <strain evidence="3">DH-2019</strain>
    </source>
</reference>
<dbReference type="InterPro" id="IPR025836">
    <property type="entry name" value="Zn_knuckle_CX2CX4HX4C"/>
</dbReference>
<feature type="domain" description="Zinc knuckle CX2CX4HX4C" evidence="2">
    <location>
        <begin position="177"/>
        <end position="221"/>
    </location>
</feature>
<name>A0ABR0UF00_REHGL</name>
<evidence type="ECO:0000259" key="1">
    <source>
        <dbReference type="Pfam" id="PF14111"/>
    </source>
</evidence>
<organism evidence="3 4">
    <name type="scientific">Rehmannia glutinosa</name>
    <name type="common">Chinese foxglove</name>
    <dbReference type="NCBI Taxonomy" id="99300"/>
    <lineage>
        <taxon>Eukaryota</taxon>
        <taxon>Viridiplantae</taxon>
        <taxon>Streptophyta</taxon>
        <taxon>Embryophyta</taxon>
        <taxon>Tracheophyta</taxon>
        <taxon>Spermatophyta</taxon>
        <taxon>Magnoliopsida</taxon>
        <taxon>eudicotyledons</taxon>
        <taxon>Gunneridae</taxon>
        <taxon>Pentapetalae</taxon>
        <taxon>asterids</taxon>
        <taxon>lamiids</taxon>
        <taxon>Lamiales</taxon>
        <taxon>Orobanchaceae</taxon>
        <taxon>Rehmannieae</taxon>
        <taxon>Rehmannia</taxon>
    </lineage>
</organism>
<dbReference type="Pfam" id="PF14111">
    <property type="entry name" value="DUF4283"/>
    <property type="match status" value="1"/>
</dbReference>
<dbReference type="EMBL" id="JABTTQ020002936">
    <property type="protein sequence ID" value="KAK6121118.1"/>
    <property type="molecule type" value="Genomic_DNA"/>
</dbReference>
<evidence type="ECO:0008006" key="5">
    <source>
        <dbReference type="Google" id="ProtNLM"/>
    </source>
</evidence>
<protein>
    <recommendedName>
        <fullName evidence="5">CCHC-type domain-containing protein</fullName>
    </recommendedName>
</protein>